<dbReference type="Gene3D" id="3.40.1190.20">
    <property type="match status" value="1"/>
</dbReference>
<proteinExistence type="inferred from homology"/>
<sequence>MSGRIVTLGEALGVLRTREVGTLAHLSELAFGTGGAEANVAIGASRLGAAAVYIGRVGADSVGQRIARELRAEGVDARLAIDPSAATGILIKESPRPGQTDVTFHRRGSAGSRIDPADLETLELTSDDILHVTGILPALSPSGRATLERALDLAESAGAAISFDVNHRSKLWSSVEASAVYRATAARATIVFAGEDEALLLGDLASLGVAEFVLKRGERGAVATIDGQAYSADAVKIMPVDTVGAGDAFVAGYLAARLEGATVPERLDLAVHCGALACLHPGDWEGGPTRAEIAAFGSGADPVRR</sequence>
<dbReference type="InterPro" id="IPR011611">
    <property type="entry name" value="PfkB_dom"/>
</dbReference>
<evidence type="ECO:0000313" key="7">
    <source>
        <dbReference type="EMBL" id="TBN58310.1"/>
    </source>
</evidence>
<dbReference type="PANTHER" id="PTHR43085">
    <property type="entry name" value="HEXOKINASE FAMILY MEMBER"/>
    <property type="match status" value="1"/>
</dbReference>
<protein>
    <submittedName>
        <fullName evidence="7">Sugar kinase</fullName>
    </submittedName>
</protein>
<dbReference type="PANTHER" id="PTHR43085:SF1">
    <property type="entry name" value="PSEUDOURIDINE KINASE-RELATED"/>
    <property type="match status" value="1"/>
</dbReference>
<keyword evidence="5" id="KW-0067">ATP-binding</keyword>
<dbReference type="AlphaFoldDB" id="A0A4Q9H0T1"/>
<dbReference type="RefSeq" id="WP_130982417.1">
    <property type="nucleotide sequence ID" value="NZ_SISG01000001.1"/>
</dbReference>
<evidence type="ECO:0000256" key="1">
    <source>
        <dbReference type="ARBA" id="ARBA00010688"/>
    </source>
</evidence>
<dbReference type="GO" id="GO:0005524">
    <property type="term" value="F:ATP binding"/>
    <property type="evidence" value="ECO:0007669"/>
    <property type="project" value="UniProtKB-KW"/>
</dbReference>
<evidence type="ECO:0000256" key="3">
    <source>
        <dbReference type="ARBA" id="ARBA00022741"/>
    </source>
</evidence>
<keyword evidence="2" id="KW-0808">Transferase</keyword>
<evidence type="ECO:0000256" key="2">
    <source>
        <dbReference type="ARBA" id="ARBA00022679"/>
    </source>
</evidence>
<keyword evidence="4 7" id="KW-0418">Kinase</keyword>
<evidence type="ECO:0000259" key="6">
    <source>
        <dbReference type="Pfam" id="PF00294"/>
    </source>
</evidence>
<comment type="similarity">
    <text evidence="1">Belongs to the carbohydrate kinase PfkB family.</text>
</comment>
<dbReference type="GO" id="GO:0016301">
    <property type="term" value="F:kinase activity"/>
    <property type="evidence" value="ECO:0007669"/>
    <property type="project" value="UniProtKB-KW"/>
</dbReference>
<dbReference type="InterPro" id="IPR002173">
    <property type="entry name" value="Carboh/pur_kinase_PfkB_CS"/>
</dbReference>
<keyword evidence="3" id="KW-0547">Nucleotide-binding</keyword>
<dbReference type="PROSITE" id="PS00584">
    <property type="entry name" value="PFKB_KINASES_2"/>
    <property type="match status" value="1"/>
</dbReference>
<name>A0A4Q9H0T1_9MICO</name>
<dbReference type="CDD" id="cd01166">
    <property type="entry name" value="KdgK"/>
    <property type="match status" value="1"/>
</dbReference>
<evidence type="ECO:0000313" key="8">
    <source>
        <dbReference type="Proteomes" id="UP000294194"/>
    </source>
</evidence>
<reference evidence="8" key="1">
    <citation type="submission" date="2019-02" db="EMBL/GenBank/DDBJ databases">
        <title>Glaciihabitans arcticus sp. nov., a psychrotolerant bacterium isolated from polar soil.</title>
        <authorList>
            <person name="Dahal R.H."/>
        </authorList>
    </citation>
    <scope>NUCLEOTIDE SEQUENCE [LARGE SCALE GENOMIC DNA]</scope>
    <source>
        <strain evidence="8">RP-3-7</strain>
    </source>
</reference>
<dbReference type="InterPro" id="IPR029056">
    <property type="entry name" value="Ribokinase-like"/>
</dbReference>
<dbReference type="InterPro" id="IPR050306">
    <property type="entry name" value="PfkB_Carbo_kinase"/>
</dbReference>
<evidence type="ECO:0000256" key="5">
    <source>
        <dbReference type="ARBA" id="ARBA00022840"/>
    </source>
</evidence>
<dbReference type="Proteomes" id="UP000294194">
    <property type="component" value="Unassembled WGS sequence"/>
</dbReference>
<organism evidence="7 8">
    <name type="scientific">Glaciihabitans arcticus</name>
    <dbReference type="NCBI Taxonomy" id="2668039"/>
    <lineage>
        <taxon>Bacteria</taxon>
        <taxon>Bacillati</taxon>
        <taxon>Actinomycetota</taxon>
        <taxon>Actinomycetes</taxon>
        <taxon>Micrococcales</taxon>
        <taxon>Microbacteriaceae</taxon>
        <taxon>Glaciihabitans</taxon>
    </lineage>
</organism>
<dbReference type="EMBL" id="SISG01000001">
    <property type="protein sequence ID" value="TBN58310.1"/>
    <property type="molecule type" value="Genomic_DNA"/>
</dbReference>
<feature type="domain" description="Carbohydrate kinase PfkB" evidence="6">
    <location>
        <begin position="5"/>
        <end position="283"/>
    </location>
</feature>
<dbReference type="SUPFAM" id="SSF53613">
    <property type="entry name" value="Ribokinase-like"/>
    <property type="match status" value="1"/>
</dbReference>
<gene>
    <name evidence="7" type="ORF">EYE40_13410</name>
</gene>
<comment type="caution">
    <text evidence="7">The sequence shown here is derived from an EMBL/GenBank/DDBJ whole genome shotgun (WGS) entry which is preliminary data.</text>
</comment>
<dbReference type="Pfam" id="PF00294">
    <property type="entry name" value="PfkB"/>
    <property type="match status" value="1"/>
</dbReference>
<evidence type="ECO:0000256" key="4">
    <source>
        <dbReference type="ARBA" id="ARBA00022777"/>
    </source>
</evidence>
<keyword evidence="8" id="KW-1185">Reference proteome</keyword>
<accession>A0A4Q9H0T1</accession>